<evidence type="ECO:0000313" key="1">
    <source>
        <dbReference type="EMBL" id="KYQ93571.1"/>
    </source>
</evidence>
<gene>
    <name evidence="1" type="ORF">DLAC_04942</name>
</gene>
<name>A0A151ZHU4_TIELA</name>
<accession>A0A151ZHU4</accession>
<dbReference type="EMBL" id="LODT01000025">
    <property type="protein sequence ID" value="KYQ93571.1"/>
    <property type="molecule type" value="Genomic_DNA"/>
</dbReference>
<dbReference type="AlphaFoldDB" id="A0A151ZHU4"/>
<evidence type="ECO:0000313" key="2">
    <source>
        <dbReference type="Proteomes" id="UP000076078"/>
    </source>
</evidence>
<dbReference type="InParanoid" id="A0A151ZHU4"/>
<dbReference type="Proteomes" id="UP000076078">
    <property type="component" value="Unassembled WGS sequence"/>
</dbReference>
<sequence length="106" mass="12280">MAITSVFQAPPKIPVNSIPTGRTYRITGDLKKHLTEDFLNNLGDFFNGKPIITRTNVTSIEVEYEDFKGESFDNLVYVTTYTFQPNTFKISLDLTTYEKYEFNEDY</sequence>
<protein>
    <submittedName>
        <fullName evidence="1">Uncharacterized protein</fullName>
    </submittedName>
</protein>
<organism evidence="1 2">
    <name type="scientific">Tieghemostelium lacteum</name>
    <name type="common">Slime mold</name>
    <name type="synonym">Dictyostelium lacteum</name>
    <dbReference type="NCBI Taxonomy" id="361077"/>
    <lineage>
        <taxon>Eukaryota</taxon>
        <taxon>Amoebozoa</taxon>
        <taxon>Evosea</taxon>
        <taxon>Eumycetozoa</taxon>
        <taxon>Dictyostelia</taxon>
        <taxon>Dictyosteliales</taxon>
        <taxon>Raperosteliaceae</taxon>
        <taxon>Tieghemostelium</taxon>
    </lineage>
</organism>
<proteinExistence type="predicted"/>
<keyword evidence="2" id="KW-1185">Reference proteome</keyword>
<comment type="caution">
    <text evidence="1">The sequence shown here is derived from an EMBL/GenBank/DDBJ whole genome shotgun (WGS) entry which is preliminary data.</text>
</comment>
<reference evidence="1 2" key="1">
    <citation type="submission" date="2015-12" db="EMBL/GenBank/DDBJ databases">
        <title>Dictyostelia acquired genes for synthesis and detection of signals that induce cell-type specialization by lateral gene transfer from prokaryotes.</title>
        <authorList>
            <person name="Gloeckner G."/>
            <person name="Schaap P."/>
        </authorList>
    </citation>
    <scope>NUCLEOTIDE SEQUENCE [LARGE SCALE GENOMIC DNA]</scope>
    <source>
        <strain evidence="1 2">TK</strain>
    </source>
</reference>